<reference evidence="1 3" key="1">
    <citation type="journal article" date="2016" name="Front. Microbiol.">
        <title>Genome Sequence of the Piezophilic, Mesophilic Sulfate-Reducing Bacterium Desulfovibrio indicus J2T.</title>
        <authorList>
            <person name="Cao J."/>
            <person name="Maignien L."/>
            <person name="Shao Z."/>
            <person name="Alain K."/>
            <person name="Jebbar M."/>
        </authorList>
    </citation>
    <scope>NUCLEOTIDE SEQUENCE [LARGE SCALE GENOMIC DNA]</scope>
    <source>
        <strain evidence="1 3">J2</strain>
    </source>
</reference>
<dbReference type="AlphaFoldDB" id="A0A126QKR1"/>
<keyword evidence="3" id="KW-1185">Reference proteome</keyword>
<name>A0A126QKR1_9BACT</name>
<gene>
    <name evidence="1" type="ORF">AWY79_04325</name>
    <name evidence="2" type="ORF">EDC59_104208</name>
</gene>
<protein>
    <submittedName>
        <fullName evidence="2">Uncharacterized protein</fullName>
    </submittedName>
</protein>
<dbReference type="RefSeq" id="WP_066800787.1">
    <property type="nucleotide sequence ID" value="NZ_CP014206.1"/>
</dbReference>
<accession>A0A126QKR1</accession>
<dbReference type="EMBL" id="CP014206">
    <property type="protein sequence ID" value="AMK10396.1"/>
    <property type="molecule type" value="Genomic_DNA"/>
</dbReference>
<evidence type="ECO:0000313" key="4">
    <source>
        <dbReference type="Proteomes" id="UP000295506"/>
    </source>
</evidence>
<organism evidence="2 4">
    <name type="scientific">Pseudodesulfovibrio indicus</name>
    <dbReference type="NCBI Taxonomy" id="1716143"/>
    <lineage>
        <taxon>Bacteria</taxon>
        <taxon>Pseudomonadati</taxon>
        <taxon>Thermodesulfobacteriota</taxon>
        <taxon>Desulfovibrionia</taxon>
        <taxon>Desulfovibrionales</taxon>
        <taxon>Desulfovibrionaceae</taxon>
    </lineage>
</organism>
<evidence type="ECO:0000313" key="3">
    <source>
        <dbReference type="Proteomes" id="UP000055611"/>
    </source>
</evidence>
<dbReference type="Proteomes" id="UP000055611">
    <property type="component" value="Chromosome"/>
</dbReference>
<dbReference type="KEGG" id="dej:AWY79_04325"/>
<sequence length="60" mass="6612">MDENTLNELRALAEQNGIDPEQLLAIAEADGLPDELRRAMAEIMGDLTVFGQALSDLERK</sequence>
<reference evidence="2 4" key="2">
    <citation type="submission" date="2019-03" db="EMBL/GenBank/DDBJ databases">
        <title>Genomic Encyclopedia of Type Strains, Phase IV (KMG-IV): sequencing the most valuable type-strain genomes for metagenomic binning, comparative biology and taxonomic classification.</title>
        <authorList>
            <person name="Goeker M."/>
        </authorList>
    </citation>
    <scope>NUCLEOTIDE SEQUENCE [LARGE SCALE GENOMIC DNA]</scope>
    <source>
        <strain evidence="2 4">DSM 101483</strain>
    </source>
</reference>
<dbReference type="Proteomes" id="UP000295506">
    <property type="component" value="Unassembled WGS sequence"/>
</dbReference>
<evidence type="ECO:0000313" key="2">
    <source>
        <dbReference type="EMBL" id="TDT89215.1"/>
    </source>
</evidence>
<dbReference type="OrthoDB" id="5465393at2"/>
<evidence type="ECO:0000313" key="1">
    <source>
        <dbReference type="EMBL" id="AMK10396.1"/>
    </source>
</evidence>
<proteinExistence type="predicted"/>
<dbReference type="EMBL" id="SOBK01000004">
    <property type="protein sequence ID" value="TDT89215.1"/>
    <property type="molecule type" value="Genomic_DNA"/>
</dbReference>